<evidence type="ECO:0000259" key="11">
    <source>
        <dbReference type="PROSITE" id="PS50011"/>
    </source>
</evidence>
<dbReference type="SUPFAM" id="SSF51206">
    <property type="entry name" value="cAMP-binding domain-like"/>
    <property type="match status" value="3"/>
</dbReference>
<feature type="domain" description="Cyclic nucleotide-binding" evidence="12">
    <location>
        <begin position="1"/>
        <end position="44"/>
    </location>
</feature>
<dbReference type="PROSITE" id="PS50011">
    <property type="entry name" value="PROTEIN_KINASE_DOM"/>
    <property type="match status" value="1"/>
</dbReference>
<dbReference type="InterPro" id="IPR000595">
    <property type="entry name" value="cNMP-bd_dom"/>
</dbReference>
<feature type="domain" description="Cyclic nucleotide-binding" evidence="12">
    <location>
        <begin position="209"/>
        <end position="331"/>
    </location>
</feature>
<reference evidence="14" key="1">
    <citation type="submission" date="2023-08" db="EMBL/GenBank/DDBJ databases">
        <authorList>
            <person name="Chen Y."/>
            <person name="Shah S."/>
            <person name="Dougan E. K."/>
            <person name="Thang M."/>
            <person name="Chan C."/>
        </authorList>
    </citation>
    <scope>NUCLEOTIDE SEQUENCE</scope>
</reference>
<dbReference type="GO" id="GO:0005524">
    <property type="term" value="F:ATP binding"/>
    <property type="evidence" value="ECO:0007669"/>
    <property type="project" value="UniProtKB-UniRule"/>
</dbReference>
<dbReference type="CDD" id="cd00038">
    <property type="entry name" value="CAP_ED"/>
    <property type="match status" value="3"/>
</dbReference>
<protein>
    <recommendedName>
        <fullName evidence="2">cGMP-dependent protein kinase</fullName>
        <ecNumber evidence="2">2.7.11.12</ecNumber>
    </recommendedName>
</protein>
<dbReference type="PROSITE" id="PS00109">
    <property type="entry name" value="PROTEIN_KINASE_TYR"/>
    <property type="match status" value="1"/>
</dbReference>
<dbReference type="Pfam" id="PF00069">
    <property type="entry name" value="Pkinase"/>
    <property type="match status" value="1"/>
</dbReference>
<dbReference type="Gene3D" id="3.30.200.20">
    <property type="entry name" value="Phosphorylase Kinase, domain 1"/>
    <property type="match status" value="1"/>
</dbReference>
<comment type="similarity">
    <text evidence="1">Belongs to the protein kinase superfamily. AGC Ser/Thr protein kinase family. cGMP subfamily.</text>
</comment>
<dbReference type="PROSITE" id="PS50042">
    <property type="entry name" value="CNMP_BINDING_3"/>
    <property type="match status" value="3"/>
</dbReference>
<organism evidence="14 15">
    <name type="scientific">Effrenium voratum</name>
    <dbReference type="NCBI Taxonomy" id="2562239"/>
    <lineage>
        <taxon>Eukaryota</taxon>
        <taxon>Sar</taxon>
        <taxon>Alveolata</taxon>
        <taxon>Dinophyceae</taxon>
        <taxon>Suessiales</taxon>
        <taxon>Symbiodiniaceae</taxon>
        <taxon>Effrenium</taxon>
    </lineage>
</organism>
<evidence type="ECO:0000256" key="6">
    <source>
        <dbReference type="ARBA" id="ARBA00022777"/>
    </source>
</evidence>
<accession>A0AA36NG87</accession>
<feature type="binding site" evidence="10">
    <location>
        <position position="380"/>
    </location>
    <ligand>
        <name>ATP</name>
        <dbReference type="ChEBI" id="CHEBI:30616"/>
    </ligand>
</feature>
<dbReference type="EC" id="2.7.11.12" evidence="2"/>
<dbReference type="PROSITE" id="PS00888">
    <property type="entry name" value="CNMP_BINDING_1"/>
    <property type="match status" value="1"/>
</dbReference>
<dbReference type="PROSITE" id="PS51285">
    <property type="entry name" value="AGC_KINASE_CTER"/>
    <property type="match status" value="1"/>
</dbReference>
<feature type="domain" description="Cyclic nucleotide-binding" evidence="12">
    <location>
        <begin position="94"/>
        <end position="206"/>
    </location>
</feature>
<dbReference type="GO" id="GO:0005952">
    <property type="term" value="C:cAMP-dependent protein kinase complex"/>
    <property type="evidence" value="ECO:0007669"/>
    <property type="project" value="TreeGrafter"/>
</dbReference>
<dbReference type="SMART" id="SM00219">
    <property type="entry name" value="TyrKc"/>
    <property type="match status" value="1"/>
</dbReference>
<comment type="caution">
    <text evidence="14">The sequence shown here is derived from an EMBL/GenBank/DDBJ whole genome shotgun (WGS) entry which is preliminary data.</text>
</comment>
<dbReference type="SMART" id="SM00100">
    <property type="entry name" value="cNMP"/>
    <property type="match status" value="2"/>
</dbReference>
<evidence type="ECO:0000313" key="14">
    <source>
        <dbReference type="EMBL" id="CAJ1405244.1"/>
    </source>
</evidence>
<evidence type="ECO:0000313" key="15">
    <source>
        <dbReference type="Proteomes" id="UP001178507"/>
    </source>
</evidence>
<dbReference type="InterPro" id="IPR014710">
    <property type="entry name" value="RmlC-like_jellyroll"/>
</dbReference>
<gene>
    <name evidence="14" type="ORF">EVOR1521_LOCUS27518</name>
</gene>
<sequence>MRPSQAGDYFGERSVVFDEVRGATIVAATAVCLLSLNREKFAELRLEDYVKFADRKTGVATIEAKPPSEKTESERQLMLSALQESSTLGGKSGSLLESQAEALVDLMWKQTVEARQAVITQGNMADYFYIIQAGSFALQEGGIPKEVLKPGDCFGELPLLQLRPHQHSVAAKERSTVWVIDRWQFKNILFKVPEHKVFEYIGYLDRVQILDALSLDEKTFTAQALTEMTFEEGDVILKQGETGDTFYILFDGEVTVLINGNQVARLQASTEELTAHHFGEKALLSSQPRAATVQVTSPQAKVLALDRIAFNQLLGSLEEIIQAQEDGRTRATKNLKGVTAKPFQKIFRKDLVGVGLLGVGQFGAVELVAHKYAEETFAMKSCSKGLLVKTKKKDVVLNEKMALSYVLSPFIIQLFETYSDDQTLYLLLEAALGGDLHGLFCRKKLYGSERHVVFYTAGATLALDYLHKRRIIHRDLRPENILITTEGYMKLCDFGLAKFVVEQSHTNCGCPDYYAPEMVLASGHGSALDWWTLGVLLFELMAGQPPFESPNPMQIFARILHGLRKAPYLPEIGRAPADLVKNLLRKEPADRLPVRLGIAKLKDHRFFHDMNWSLLADLKFEAPYKPNVRSKRDLANFHPGNTLPVPAEYKDDSTFWDKDFAS</sequence>
<dbReference type="PROSITE" id="PS00107">
    <property type="entry name" value="PROTEIN_KINASE_ATP"/>
    <property type="match status" value="1"/>
</dbReference>
<dbReference type="SUPFAM" id="SSF56112">
    <property type="entry name" value="Protein kinase-like (PK-like)"/>
    <property type="match status" value="1"/>
</dbReference>
<dbReference type="PANTHER" id="PTHR24353">
    <property type="entry name" value="CYCLIC NUCLEOTIDE-DEPENDENT PROTEIN KINASE"/>
    <property type="match status" value="1"/>
</dbReference>
<dbReference type="GO" id="GO:0004713">
    <property type="term" value="F:protein tyrosine kinase activity"/>
    <property type="evidence" value="ECO:0007669"/>
    <property type="project" value="InterPro"/>
</dbReference>
<evidence type="ECO:0000256" key="3">
    <source>
        <dbReference type="ARBA" id="ARBA00022527"/>
    </source>
</evidence>
<evidence type="ECO:0000256" key="1">
    <source>
        <dbReference type="ARBA" id="ARBA00006352"/>
    </source>
</evidence>
<keyword evidence="5 10" id="KW-0547">Nucleotide-binding</keyword>
<dbReference type="PRINTS" id="PR00103">
    <property type="entry name" value="CAMPKINASE"/>
</dbReference>
<name>A0AA36NG87_9DINO</name>
<evidence type="ECO:0000259" key="13">
    <source>
        <dbReference type="PROSITE" id="PS51285"/>
    </source>
</evidence>
<keyword evidence="4" id="KW-0808">Transferase</keyword>
<comment type="catalytic activity">
    <reaction evidence="8">
        <text>L-threonyl-[protein] + ATP = O-phospho-L-threonyl-[protein] + ADP + H(+)</text>
        <dbReference type="Rhea" id="RHEA:46608"/>
        <dbReference type="Rhea" id="RHEA-COMP:11060"/>
        <dbReference type="Rhea" id="RHEA-COMP:11605"/>
        <dbReference type="ChEBI" id="CHEBI:15378"/>
        <dbReference type="ChEBI" id="CHEBI:30013"/>
        <dbReference type="ChEBI" id="CHEBI:30616"/>
        <dbReference type="ChEBI" id="CHEBI:61977"/>
        <dbReference type="ChEBI" id="CHEBI:456216"/>
        <dbReference type="EC" id="2.7.11.12"/>
    </reaction>
</comment>
<dbReference type="InterPro" id="IPR008266">
    <property type="entry name" value="Tyr_kinase_AS"/>
</dbReference>
<feature type="domain" description="AGC-kinase C-terminal" evidence="13">
    <location>
        <begin position="608"/>
        <end position="662"/>
    </location>
</feature>
<dbReference type="GO" id="GO:0004691">
    <property type="term" value="F:cAMP-dependent protein kinase activity"/>
    <property type="evidence" value="ECO:0007669"/>
    <property type="project" value="TreeGrafter"/>
</dbReference>
<dbReference type="Pfam" id="PF00027">
    <property type="entry name" value="cNMP_binding"/>
    <property type="match status" value="2"/>
</dbReference>
<dbReference type="InterPro" id="IPR000719">
    <property type="entry name" value="Prot_kinase_dom"/>
</dbReference>
<dbReference type="AlphaFoldDB" id="A0AA36NG87"/>
<keyword evidence="15" id="KW-1185">Reference proteome</keyword>
<comment type="catalytic activity">
    <reaction evidence="9">
        <text>L-seryl-[protein] + ATP = O-phospho-L-seryl-[protein] + ADP + H(+)</text>
        <dbReference type="Rhea" id="RHEA:17989"/>
        <dbReference type="Rhea" id="RHEA-COMP:9863"/>
        <dbReference type="Rhea" id="RHEA-COMP:11604"/>
        <dbReference type="ChEBI" id="CHEBI:15378"/>
        <dbReference type="ChEBI" id="CHEBI:29999"/>
        <dbReference type="ChEBI" id="CHEBI:30616"/>
        <dbReference type="ChEBI" id="CHEBI:83421"/>
        <dbReference type="ChEBI" id="CHEBI:456216"/>
        <dbReference type="EC" id="2.7.11.12"/>
    </reaction>
</comment>
<keyword evidence="3" id="KW-0723">Serine/threonine-protein kinase</keyword>
<dbReference type="InterPro" id="IPR000961">
    <property type="entry name" value="AGC-kinase_C"/>
</dbReference>
<dbReference type="GO" id="GO:0004692">
    <property type="term" value="F:cGMP-dependent protein kinase activity"/>
    <property type="evidence" value="ECO:0007669"/>
    <property type="project" value="UniProtKB-EC"/>
</dbReference>
<keyword evidence="7 10" id="KW-0067">ATP-binding</keyword>
<dbReference type="Gene3D" id="2.60.120.10">
    <property type="entry name" value="Jelly Rolls"/>
    <property type="match status" value="3"/>
</dbReference>
<evidence type="ECO:0000256" key="4">
    <source>
        <dbReference type="ARBA" id="ARBA00022679"/>
    </source>
</evidence>
<evidence type="ECO:0000256" key="5">
    <source>
        <dbReference type="ARBA" id="ARBA00022741"/>
    </source>
</evidence>
<evidence type="ECO:0000256" key="7">
    <source>
        <dbReference type="ARBA" id="ARBA00022840"/>
    </source>
</evidence>
<evidence type="ECO:0000256" key="8">
    <source>
        <dbReference type="ARBA" id="ARBA00047298"/>
    </source>
</evidence>
<evidence type="ECO:0000259" key="12">
    <source>
        <dbReference type="PROSITE" id="PS50042"/>
    </source>
</evidence>
<dbReference type="EMBL" id="CAUJNA010003575">
    <property type="protein sequence ID" value="CAJ1405244.1"/>
    <property type="molecule type" value="Genomic_DNA"/>
</dbReference>
<dbReference type="Gene3D" id="1.10.510.10">
    <property type="entry name" value="Transferase(Phosphotransferase) domain 1"/>
    <property type="match status" value="1"/>
</dbReference>
<dbReference type="InterPro" id="IPR018490">
    <property type="entry name" value="cNMP-bd_dom_sf"/>
</dbReference>
<dbReference type="PANTHER" id="PTHR24353:SF143">
    <property type="entry name" value="PROTEIN KINASE DOMAIN-CONTAINING PROTEIN"/>
    <property type="match status" value="1"/>
</dbReference>
<keyword evidence="6" id="KW-0418">Kinase</keyword>
<evidence type="ECO:0000256" key="2">
    <source>
        <dbReference type="ARBA" id="ARBA00012428"/>
    </source>
</evidence>
<feature type="domain" description="Protein kinase" evidence="11">
    <location>
        <begin position="351"/>
        <end position="607"/>
    </location>
</feature>
<dbReference type="PROSITE" id="PS00889">
    <property type="entry name" value="CNMP_BINDING_2"/>
    <property type="match status" value="1"/>
</dbReference>
<dbReference type="Proteomes" id="UP001178507">
    <property type="component" value="Unassembled WGS sequence"/>
</dbReference>
<dbReference type="InterPro" id="IPR018488">
    <property type="entry name" value="cNMP-bd_CS"/>
</dbReference>
<dbReference type="InterPro" id="IPR020635">
    <property type="entry name" value="Tyr_kinase_cat_dom"/>
</dbReference>
<proteinExistence type="inferred from homology"/>
<evidence type="ECO:0000256" key="9">
    <source>
        <dbReference type="ARBA" id="ARBA00047462"/>
    </source>
</evidence>
<dbReference type="InterPro" id="IPR011009">
    <property type="entry name" value="Kinase-like_dom_sf"/>
</dbReference>
<dbReference type="InterPro" id="IPR017441">
    <property type="entry name" value="Protein_kinase_ATP_BS"/>
</dbReference>
<evidence type="ECO:0000256" key="10">
    <source>
        <dbReference type="PROSITE-ProRule" id="PRU10141"/>
    </source>
</evidence>